<keyword evidence="3" id="KW-0858">Xylan degradation</keyword>
<evidence type="ECO:0000256" key="2">
    <source>
        <dbReference type="ARBA" id="ARBA00007495"/>
    </source>
</evidence>
<dbReference type="Pfam" id="PF00331">
    <property type="entry name" value="Glyco_hydro_10"/>
    <property type="match status" value="1"/>
</dbReference>
<evidence type="ECO:0000256" key="9">
    <source>
        <dbReference type="RuleBase" id="RU361174"/>
    </source>
</evidence>
<dbReference type="PANTHER" id="PTHR31490:SF88">
    <property type="entry name" value="BETA-XYLANASE"/>
    <property type="match status" value="1"/>
</dbReference>
<keyword evidence="8 9" id="KW-0624">Polysaccharide degradation</keyword>
<comment type="similarity">
    <text evidence="2 9">Belongs to the glycosyl hydrolase 10 (cellulase F) family.</text>
</comment>
<protein>
    <recommendedName>
        <fullName evidence="9">Beta-xylanase</fullName>
        <ecNumber evidence="9">3.2.1.8</ecNumber>
    </recommendedName>
</protein>
<dbReference type="SUPFAM" id="SSF51445">
    <property type="entry name" value="(Trans)glycosidases"/>
    <property type="match status" value="1"/>
</dbReference>
<keyword evidence="7 9" id="KW-0326">Glycosidase</keyword>
<dbReference type="PANTHER" id="PTHR31490">
    <property type="entry name" value="GLYCOSYL HYDROLASE"/>
    <property type="match status" value="1"/>
</dbReference>
<keyword evidence="10" id="KW-1133">Transmembrane helix</keyword>
<feature type="domain" description="GH10" evidence="11">
    <location>
        <begin position="1"/>
        <end position="223"/>
    </location>
</feature>
<name>A0ABU7S8W6_9ACTN</name>
<organism evidence="12 13">
    <name type="scientific">Plantactinospora veratri</name>
    <dbReference type="NCBI Taxonomy" id="1436122"/>
    <lineage>
        <taxon>Bacteria</taxon>
        <taxon>Bacillati</taxon>
        <taxon>Actinomycetota</taxon>
        <taxon>Actinomycetes</taxon>
        <taxon>Micromonosporales</taxon>
        <taxon>Micromonosporaceae</taxon>
        <taxon>Plantactinospora</taxon>
    </lineage>
</organism>
<dbReference type="InterPro" id="IPR017853">
    <property type="entry name" value="GH"/>
</dbReference>
<evidence type="ECO:0000256" key="8">
    <source>
        <dbReference type="ARBA" id="ARBA00023326"/>
    </source>
</evidence>
<dbReference type="PROSITE" id="PS51760">
    <property type="entry name" value="GH10_2"/>
    <property type="match status" value="1"/>
</dbReference>
<dbReference type="InterPro" id="IPR001000">
    <property type="entry name" value="GH10_dom"/>
</dbReference>
<gene>
    <name evidence="12" type="ORF">V1634_05865</name>
</gene>
<evidence type="ECO:0000313" key="13">
    <source>
        <dbReference type="Proteomes" id="UP001339911"/>
    </source>
</evidence>
<comment type="caution">
    <text evidence="12">The sequence shown here is derived from an EMBL/GenBank/DDBJ whole genome shotgun (WGS) entry which is preliminary data.</text>
</comment>
<dbReference type="RefSeq" id="WP_331206706.1">
    <property type="nucleotide sequence ID" value="NZ_JAZGQL010000004.1"/>
</dbReference>
<dbReference type="PRINTS" id="PR00134">
    <property type="entry name" value="GLHYDRLASE10"/>
</dbReference>
<evidence type="ECO:0000256" key="6">
    <source>
        <dbReference type="ARBA" id="ARBA00023277"/>
    </source>
</evidence>
<keyword evidence="6 9" id="KW-0119">Carbohydrate metabolism</keyword>
<comment type="catalytic activity">
    <reaction evidence="1 9">
        <text>Endohydrolysis of (1-&gt;4)-beta-D-xylosidic linkages in xylans.</text>
        <dbReference type="EC" id="3.2.1.8"/>
    </reaction>
</comment>
<keyword evidence="4" id="KW-0732">Signal</keyword>
<reference evidence="12 13" key="1">
    <citation type="submission" date="2024-01" db="EMBL/GenBank/DDBJ databases">
        <title>Genome insights into Plantactinospora veratri sp. nov.</title>
        <authorList>
            <person name="Wang L."/>
        </authorList>
    </citation>
    <scope>NUCLEOTIDE SEQUENCE [LARGE SCALE GENOMIC DNA]</scope>
    <source>
        <strain evidence="12 13">NEAU-FHS4</strain>
    </source>
</reference>
<accession>A0ABU7S8W6</accession>
<evidence type="ECO:0000259" key="11">
    <source>
        <dbReference type="PROSITE" id="PS51760"/>
    </source>
</evidence>
<sequence>MWTQPRRLADQLVAHARANGMRVHGRSVLAPNGIHSAWFANLTSAATLRPVVNQHITAVLSHFRGEVRSWGVVTEAYTESGELRSSRFQAYLGPGFVEEAFRTARAADPTAKLCYSDHNIDDFDQPKTQAVYAMVRDFMTRGVPIDCLGLNSHFSANNPVPGGYQRTIAQFAALVAAGLVVPLCTGITVWGVRDIDSWRSGDTPVLFDAAGNPKPAYYAVLTV</sequence>
<dbReference type="InterPro" id="IPR044846">
    <property type="entry name" value="GH10"/>
</dbReference>
<evidence type="ECO:0000256" key="1">
    <source>
        <dbReference type="ARBA" id="ARBA00000681"/>
    </source>
</evidence>
<keyword evidence="10" id="KW-0812">Transmembrane</keyword>
<keyword evidence="10" id="KW-0472">Membrane</keyword>
<proteinExistence type="inferred from homology"/>
<evidence type="ECO:0000256" key="5">
    <source>
        <dbReference type="ARBA" id="ARBA00022801"/>
    </source>
</evidence>
<evidence type="ECO:0000256" key="7">
    <source>
        <dbReference type="ARBA" id="ARBA00023295"/>
    </source>
</evidence>
<dbReference type="Proteomes" id="UP001339911">
    <property type="component" value="Unassembled WGS sequence"/>
</dbReference>
<evidence type="ECO:0000256" key="10">
    <source>
        <dbReference type="SAM" id="Phobius"/>
    </source>
</evidence>
<dbReference type="Gene3D" id="3.20.20.80">
    <property type="entry name" value="Glycosidases"/>
    <property type="match status" value="2"/>
</dbReference>
<evidence type="ECO:0000256" key="3">
    <source>
        <dbReference type="ARBA" id="ARBA00022651"/>
    </source>
</evidence>
<evidence type="ECO:0000313" key="12">
    <source>
        <dbReference type="EMBL" id="MEE6306358.1"/>
    </source>
</evidence>
<keyword evidence="5 9" id="KW-0378">Hydrolase</keyword>
<dbReference type="EMBL" id="JAZGQL010000004">
    <property type="protein sequence ID" value="MEE6306358.1"/>
    <property type="molecule type" value="Genomic_DNA"/>
</dbReference>
<keyword evidence="13" id="KW-1185">Reference proteome</keyword>
<dbReference type="EC" id="3.2.1.8" evidence="9"/>
<dbReference type="SMART" id="SM00633">
    <property type="entry name" value="Glyco_10"/>
    <property type="match status" value="1"/>
</dbReference>
<evidence type="ECO:0000256" key="4">
    <source>
        <dbReference type="ARBA" id="ARBA00022729"/>
    </source>
</evidence>
<feature type="transmembrane region" description="Helical" evidence="10">
    <location>
        <begin position="171"/>
        <end position="192"/>
    </location>
</feature>